<keyword evidence="2" id="KW-1185">Reference proteome</keyword>
<comment type="caution">
    <text evidence="1">The sequence shown here is derived from an EMBL/GenBank/DDBJ whole genome shotgun (WGS) entry which is preliminary data.</text>
</comment>
<name>A0ABS2UWJ7_9ACTN</name>
<organism evidence="1 2">
    <name type="scientific">Streptomyces zhihengii</name>
    <dbReference type="NCBI Taxonomy" id="1818004"/>
    <lineage>
        <taxon>Bacteria</taxon>
        <taxon>Bacillati</taxon>
        <taxon>Actinomycetota</taxon>
        <taxon>Actinomycetes</taxon>
        <taxon>Kitasatosporales</taxon>
        <taxon>Streptomycetaceae</taxon>
        <taxon>Streptomyces</taxon>
    </lineage>
</organism>
<dbReference type="EMBL" id="JAFEJA010000001">
    <property type="protein sequence ID" value="MBM9621378.1"/>
    <property type="molecule type" value="Genomic_DNA"/>
</dbReference>
<protein>
    <submittedName>
        <fullName evidence="1">Uncharacterized protein</fullName>
    </submittedName>
</protein>
<dbReference type="RefSeq" id="WP_205375244.1">
    <property type="nucleotide sequence ID" value="NZ_JAFEJA010000001.1"/>
</dbReference>
<evidence type="ECO:0000313" key="1">
    <source>
        <dbReference type="EMBL" id="MBM9621378.1"/>
    </source>
</evidence>
<sequence>MLIEGYDPESDDPLVAGEDLLTLPGFWLCHLGVLCPSGTSPETFGADAADADAAFETVMDEERWPVFRIPFGGGHTAVVLYRNFDDDAGVEFFLTHPGWAGRLGHLGTIDGHPSGPGLAWPELLHIAHTPDASAPGVQDPHARLLLLLPALGDADLPDEAAPVVAAALTATGTLPDGAPALASTLLAHHPYWSPASWALPSASPLSGATAPWEGVLCCDGPLSPRNGLRIAQGISRAQHEGLAVALGTWTPARP</sequence>
<proteinExistence type="predicted"/>
<reference evidence="1 2" key="1">
    <citation type="journal article" date="2016" name="Arch. Microbiol.">
        <title>Streptomyces zhihengii sp. nov., isolated from rhizospheric soil of Psammosilene tunicoides.</title>
        <authorList>
            <person name="Huang M.J."/>
            <person name="Fei J.J."/>
            <person name="Salam N."/>
            <person name="Kim C.J."/>
            <person name="Hozzein W.N."/>
            <person name="Xiao M."/>
            <person name="Huang H.Q."/>
            <person name="Li W.J."/>
        </authorList>
    </citation>
    <scope>NUCLEOTIDE SEQUENCE [LARGE SCALE GENOMIC DNA]</scope>
    <source>
        <strain evidence="1 2">YIM T102</strain>
    </source>
</reference>
<evidence type="ECO:0000313" key="2">
    <source>
        <dbReference type="Proteomes" id="UP000664109"/>
    </source>
</evidence>
<dbReference type="Proteomes" id="UP000664109">
    <property type="component" value="Unassembled WGS sequence"/>
</dbReference>
<accession>A0ABS2UWJ7</accession>
<gene>
    <name evidence="1" type="ORF">JE024_22070</name>
</gene>